<dbReference type="AlphaFoldDB" id="A0A9W4GTR1"/>
<reference evidence="3" key="1">
    <citation type="submission" date="2021-05" db="EMBL/GenBank/DDBJ databases">
        <authorList>
            <person name="Arsene-Ploetze F."/>
        </authorList>
    </citation>
    <scope>NUCLEOTIDE SEQUENCE</scope>
    <source>
        <strain evidence="3">DSM 42138</strain>
    </source>
</reference>
<gene>
    <name evidence="3" type="ORF">SCOCK_420049</name>
</gene>
<feature type="region of interest" description="Disordered" evidence="1">
    <location>
        <begin position="42"/>
        <end position="162"/>
    </location>
</feature>
<evidence type="ECO:0000256" key="2">
    <source>
        <dbReference type="SAM" id="Phobius"/>
    </source>
</evidence>
<dbReference type="Proteomes" id="UP001152519">
    <property type="component" value="Unassembled WGS sequence"/>
</dbReference>
<comment type="caution">
    <text evidence="3">The sequence shown here is derived from an EMBL/GenBank/DDBJ whole genome shotgun (WGS) entry which is preliminary data.</text>
</comment>
<feature type="transmembrane region" description="Helical" evidence="2">
    <location>
        <begin position="21"/>
        <end position="39"/>
    </location>
</feature>
<evidence type="ECO:0000313" key="4">
    <source>
        <dbReference type="Proteomes" id="UP001152519"/>
    </source>
</evidence>
<proteinExistence type="predicted"/>
<keyword evidence="2" id="KW-1133">Transmembrane helix</keyword>
<dbReference type="RefSeq" id="WP_251495128.1">
    <property type="nucleotide sequence ID" value="NZ_CAJSLV010000073.1"/>
</dbReference>
<feature type="compositionally biased region" description="Low complexity" evidence="1">
    <location>
        <begin position="141"/>
        <end position="152"/>
    </location>
</feature>
<protein>
    <submittedName>
        <fullName evidence="3">Uncharacterized protein</fullName>
    </submittedName>
</protein>
<evidence type="ECO:0000313" key="3">
    <source>
        <dbReference type="EMBL" id="CAG6396548.1"/>
    </source>
</evidence>
<dbReference type="EMBL" id="CAJSLV010000073">
    <property type="protein sequence ID" value="CAG6396548.1"/>
    <property type="molecule type" value="Genomic_DNA"/>
</dbReference>
<organism evidence="3 4">
    <name type="scientific">Actinacidiphila cocklensis</name>
    <dbReference type="NCBI Taxonomy" id="887465"/>
    <lineage>
        <taxon>Bacteria</taxon>
        <taxon>Bacillati</taxon>
        <taxon>Actinomycetota</taxon>
        <taxon>Actinomycetes</taxon>
        <taxon>Kitasatosporales</taxon>
        <taxon>Streptomycetaceae</taxon>
        <taxon>Actinacidiphila</taxon>
    </lineage>
</organism>
<feature type="compositionally biased region" description="Gly residues" evidence="1">
    <location>
        <begin position="131"/>
        <end position="140"/>
    </location>
</feature>
<name>A0A9W4GTR1_9ACTN</name>
<keyword evidence="4" id="KW-1185">Reference proteome</keyword>
<feature type="compositionally biased region" description="Gly residues" evidence="1">
    <location>
        <begin position="90"/>
        <end position="99"/>
    </location>
</feature>
<feature type="compositionally biased region" description="Low complexity" evidence="1">
    <location>
        <begin position="100"/>
        <end position="130"/>
    </location>
</feature>
<keyword evidence="2" id="KW-0472">Membrane</keyword>
<evidence type="ECO:0000256" key="1">
    <source>
        <dbReference type="SAM" id="MobiDB-lite"/>
    </source>
</evidence>
<accession>A0A9W4GTR1</accession>
<keyword evidence="2" id="KW-0812">Transmembrane</keyword>
<feature type="compositionally biased region" description="Low complexity" evidence="1">
    <location>
        <begin position="48"/>
        <end position="57"/>
    </location>
</feature>
<sequence length="292" mass="28343">MGSLRNPVGPLPSTIYWRRRVVVFALVALIAVLVIWAVTSGGGGSGKGSSAPSGSHSPVASITPGPVPSGTHISGRPGGRDTTPADGGSDADGGTGDGTSDGTSTGAAAGDTAGTSAGATAGTSSGTSAGDTGGSSGGSSAGASAGTGTSGDQVPAGSTLPGCSPGTVSLSLVSVQNAYAPGETPVFQLRAANSGTVTCKLDFGPRSAVFTITQTPDDSHVWASDDCAGTQPYLLQVPAHSSTTYTLRWNGRTSSPNCATPKGAQAAPGNYLAQAQLPGYGTKSVPFVLSQD</sequence>